<evidence type="ECO:0000313" key="1">
    <source>
        <dbReference type="EMBL" id="KFM19668.1"/>
    </source>
</evidence>
<sequence>MLPCTIAVYEKNGDNFISLAKPTELLSIASNTELESMGKEIETKLIQVIDDVK</sequence>
<accession>A0A087S1R4</accession>
<proteinExistence type="predicted"/>
<dbReference type="InterPro" id="IPR035923">
    <property type="entry name" value="TT1751-like_sf"/>
</dbReference>
<evidence type="ECO:0000313" key="2">
    <source>
        <dbReference type="Proteomes" id="UP000029387"/>
    </source>
</evidence>
<name>A0A087S1R4_9ARCH</name>
<evidence type="ECO:0008006" key="3">
    <source>
        <dbReference type="Google" id="ProtNLM"/>
    </source>
</evidence>
<keyword evidence="2" id="KW-1185">Reference proteome</keyword>
<dbReference type="Gene3D" id="3.30.310.70">
    <property type="entry name" value="TT1751-like domain"/>
    <property type="match status" value="1"/>
</dbReference>
<dbReference type="EMBL" id="JOSZ01000006">
    <property type="protein sequence ID" value="KFM19668.1"/>
    <property type="molecule type" value="Genomic_DNA"/>
</dbReference>
<dbReference type="AlphaFoldDB" id="A0A087S1R4"/>
<comment type="caution">
    <text evidence="1">The sequence shown here is derived from an EMBL/GenBank/DDBJ whole genome shotgun (WGS) entry which is preliminary data.</text>
</comment>
<gene>
    <name evidence="1" type="ORF">AAA799P11_00657</name>
</gene>
<dbReference type="SUPFAM" id="SSF103247">
    <property type="entry name" value="TT1751-like"/>
    <property type="match status" value="1"/>
</dbReference>
<organism evidence="1 2">
    <name type="scientific">Marine Group I thaumarchaeote SCGC AAA799-P11</name>
    <dbReference type="NCBI Taxonomy" id="1502295"/>
    <lineage>
        <taxon>Archaea</taxon>
        <taxon>Nitrososphaerota</taxon>
        <taxon>Marine Group I</taxon>
    </lineage>
</organism>
<protein>
    <recommendedName>
        <fullName evidence="3">DUF302 domain-containing protein</fullName>
    </recommendedName>
</protein>
<reference evidence="1 2" key="1">
    <citation type="submission" date="2014-06" db="EMBL/GenBank/DDBJ databases">
        <authorList>
            <person name="Ngugi D.K."/>
            <person name="Blom J."/>
            <person name="Alam I."/>
            <person name="Rashid M."/>
            <person name="Baalawi W."/>
            <person name="Zhang G."/>
            <person name="Hikmawan T."/>
            <person name="Guan Y."/>
            <person name="Antunes A."/>
            <person name="Siam R."/>
            <person name="El-Dorry H."/>
            <person name="Bajic V."/>
            <person name="Stingl U."/>
        </authorList>
    </citation>
    <scope>NUCLEOTIDE SEQUENCE [LARGE SCALE GENOMIC DNA]</scope>
    <source>
        <strain evidence="1">SCGC AAA799-P11</strain>
    </source>
</reference>
<dbReference type="Proteomes" id="UP000029387">
    <property type="component" value="Unassembled WGS sequence"/>
</dbReference>